<evidence type="ECO:0008006" key="5">
    <source>
        <dbReference type="Google" id="ProtNLM"/>
    </source>
</evidence>
<evidence type="ECO:0000313" key="3">
    <source>
        <dbReference type="EMBL" id="ORY53083.1"/>
    </source>
</evidence>
<dbReference type="Proteomes" id="UP000193642">
    <property type="component" value="Unassembled WGS sequence"/>
</dbReference>
<dbReference type="GO" id="GO:0005737">
    <property type="term" value="C:cytoplasm"/>
    <property type="evidence" value="ECO:0007669"/>
    <property type="project" value="UniProtKB-SubCell"/>
</dbReference>
<gene>
    <name evidence="3" type="ORF">BCR33DRAFT_186422</name>
</gene>
<dbReference type="InterPro" id="IPR011989">
    <property type="entry name" value="ARM-like"/>
</dbReference>
<dbReference type="PANTHER" id="PTHR45994:SF1">
    <property type="entry name" value="FI21225P1"/>
    <property type="match status" value="1"/>
</dbReference>
<sequence length="201" mass="23124">MTMHEYKLDVIKSLLPELLAHLWGCKFSHKRHTCWCCRPALLKSVWKRQEASWPNCSRRWYQSAHCIDHKTRLTLGKPNLPRCRTISCQNCNHNRPSPRLSTNLPCSRPIRPLIHLLDNDSSTLQQFEGLMALTNLASFDETVRSRIVAAKGVKAMEYLQFSENTMVRRAATEALCNMMFDESVFESYVAVQQVLMAVRGG</sequence>
<dbReference type="OrthoDB" id="199930at2759"/>
<dbReference type="SUPFAM" id="SSF48371">
    <property type="entry name" value="ARM repeat"/>
    <property type="match status" value="1"/>
</dbReference>
<dbReference type="PANTHER" id="PTHR45994">
    <property type="entry name" value="FI21225P1"/>
    <property type="match status" value="1"/>
</dbReference>
<dbReference type="Gene3D" id="1.25.10.10">
    <property type="entry name" value="Leucine-rich Repeat Variant"/>
    <property type="match status" value="1"/>
</dbReference>
<dbReference type="STRING" id="329046.A0A1Y2D1B2"/>
<evidence type="ECO:0000313" key="4">
    <source>
        <dbReference type="Proteomes" id="UP000193642"/>
    </source>
</evidence>
<protein>
    <recommendedName>
        <fullName evidence="5">ARM repeat-containing protein</fullName>
    </recommendedName>
</protein>
<evidence type="ECO:0000256" key="2">
    <source>
        <dbReference type="ARBA" id="ARBA00022490"/>
    </source>
</evidence>
<dbReference type="InterPro" id="IPR016024">
    <property type="entry name" value="ARM-type_fold"/>
</dbReference>
<comment type="caution">
    <text evidence="3">The sequence shown here is derived from an EMBL/GenBank/DDBJ whole genome shotgun (WGS) entry which is preliminary data.</text>
</comment>
<name>A0A1Y2D1B2_9FUNG</name>
<accession>A0A1Y2D1B2</accession>
<evidence type="ECO:0000256" key="1">
    <source>
        <dbReference type="ARBA" id="ARBA00004496"/>
    </source>
</evidence>
<dbReference type="GO" id="GO:0051879">
    <property type="term" value="F:Hsp90 protein binding"/>
    <property type="evidence" value="ECO:0007669"/>
    <property type="project" value="TreeGrafter"/>
</dbReference>
<comment type="subcellular location">
    <subcellularLocation>
        <location evidence="1">Cytoplasm</location>
    </subcellularLocation>
</comment>
<keyword evidence="4" id="KW-1185">Reference proteome</keyword>
<keyword evidence="2" id="KW-0963">Cytoplasm</keyword>
<reference evidence="3 4" key="1">
    <citation type="submission" date="2016-07" db="EMBL/GenBank/DDBJ databases">
        <title>Pervasive Adenine N6-methylation of Active Genes in Fungi.</title>
        <authorList>
            <consortium name="DOE Joint Genome Institute"/>
            <person name="Mondo S.J."/>
            <person name="Dannebaum R.O."/>
            <person name="Kuo R.C."/>
            <person name="Labutti K."/>
            <person name="Haridas S."/>
            <person name="Kuo A."/>
            <person name="Salamov A."/>
            <person name="Ahrendt S.R."/>
            <person name="Lipzen A."/>
            <person name="Sullivan W."/>
            <person name="Andreopoulos W.B."/>
            <person name="Clum A."/>
            <person name="Lindquist E."/>
            <person name="Daum C."/>
            <person name="Ramamoorthy G.K."/>
            <person name="Gryganskyi A."/>
            <person name="Culley D."/>
            <person name="Magnuson J.K."/>
            <person name="James T.Y."/>
            <person name="O'Malley M.A."/>
            <person name="Stajich J.E."/>
            <person name="Spatafora J.W."/>
            <person name="Visel A."/>
            <person name="Grigoriev I.V."/>
        </authorList>
    </citation>
    <scope>NUCLEOTIDE SEQUENCE [LARGE SCALE GENOMIC DNA]</scope>
    <source>
        <strain evidence="3 4">JEL800</strain>
    </source>
</reference>
<dbReference type="AlphaFoldDB" id="A0A1Y2D1B2"/>
<proteinExistence type="predicted"/>
<organism evidence="3 4">
    <name type="scientific">Rhizoclosmatium globosum</name>
    <dbReference type="NCBI Taxonomy" id="329046"/>
    <lineage>
        <taxon>Eukaryota</taxon>
        <taxon>Fungi</taxon>
        <taxon>Fungi incertae sedis</taxon>
        <taxon>Chytridiomycota</taxon>
        <taxon>Chytridiomycota incertae sedis</taxon>
        <taxon>Chytridiomycetes</taxon>
        <taxon>Chytridiales</taxon>
        <taxon>Chytriomycetaceae</taxon>
        <taxon>Rhizoclosmatium</taxon>
    </lineage>
</organism>
<dbReference type="EMBL" id="MCGO01000002">
    <property type="protein sequence ID" value="ORY53083.1"/>
    <property type="molecule type" value="Genomic_DNA"/>
</dbReference>